<dbReference type="PANTHER" id="PTHR46268">
    <property type="entry name" value="STRESS RESPONSE PROTEIN NHAX"/>
    <property type="match status" value="1"/>
</dbReference>
<reference evidence="4" key="1">
    <citation type="journal article" date="2019" name="Int. J. Syst. Evol. Microbiol.">
        <title>The Global Catalogue of Microorganisms (GCM) 10K type strain sequencing project: providing services to taxonomists for standard genome sequencing and annotation.</title>
        <authorList>
            <consortium name="The Broad Institute Genomics Platform"/>
            <consortium name="The Broad Institute Genome Sequencing Center for Infectious Disease"/>
            <person name="Wu L."/>
            <person name="Ma J."/>
        </authorList>
    </citation>
    <scope>NUCLEOTIDE SEQUENCE [LARGE SCALE GENOMIC DNA]</scope>
    <source>
        <strain evidence="4">JCM 17926</strain>
    </source>
</reference>
<keyword evidence="4" id="KW-1185">Reference proteome</keyword>
<proteinExistence type="inferred from homology"/>
<dbReference type="SUPFAM" id="SSF52402">
    <property type="entry name" value="Adenine nucleotide alpha hydrolases-like"/>
    <property type="match status" value="2"/>
</dbReference>
<feature type="domain" description="UspA" evidence="2">
    <location>
        <begin position="1"/>
        <end position="179"/>
    </location>
</feature>
<evidence type="ECO:0000313" key="4">
    <source>
        <dbReference type="Proteomes" id="UP001500552"/>
    </source>
</evidence>
<sequence length="333" mass="37412">MKTILVPTDFSQDAHDTLLYATEIASVTGSKIVLFHAFYQPLSLSYSQDFTTAVNELERERTEELEAYAERFKAYAFDNFSVRFQSTLDTGVQRETPVTKSGFHHVEVDNAAAKRAGVDIRCVCKFGFAFDEILKAVDVHRADLVVMGMRGEGALRRALLGRTTINVMRDAKVPVLAVPLGCRFMGFEAVVFAADLFKLPPNTVFEFLRGFVKQFASRLQILHLYHENSLQQEKEKALASLDILDRQLFDINYKVVFQKEKDFAEGVTNFVQEQQASLLVLVPQKHPFLEELLSRSLTQKIMAKAFLPLLALPAVGVESTSAAEVKVVEEHQG</sequence>
<evidence type="ECO:0000259" key="2">
    <source>
        <dbReference type="Pfam" id="PF00582"/>
    </source>
</evidence>
<dbReference type="PANTHER" id="PTHR46268:SF6">
    <property type="entry name" value="UNIVERSAL STRESS PROTEIN UP12"/>
    <property type="match status" value="1"/>
</dbReference>
<organism evidence="3 4">
    <name type="scientific">Pontibacter saemangeumensis</name>
    <dbReference type="NCBI Taxonomy" id="1084525"/>
    <lineage>
        <taxon>Bacteria</taxon>
        <taxon>Pseudomonadati</taxon>
        <taxon>Bacteroidota</taxon>
        <taxon>Cytophagia</taxon>
        <taxon>Cytophagales</taxon>
        <taxon>Hymenobacteraceae</taxon>
        <taxon>Pontibacter</taxon>
    </lineage>
</organism>
<dbReference type="InterPro" id="IPR006016">
    <property type="entry name" value="UspA"/>
</dbReference>
<comment type="similarity">
    <text evidence="1">Belongs to the universal stress protein A family.</text>
</comment>
<dbReference type="CDD" id="cd00293">
    <property type="entry name" value="USP-like"/>
    <property type="match status" value="1"/>
</dbReference>
<dbReference type="PRINTS" id="PR01438">
    <property type="entry name" value="UNVRSLSTRESS"/>
</dbReference>
<dbReference type="RefSeq" id="WP_345160302.1">
    <property type="nucleotide sequence ID" value="NZ_BAABHC010000016.1"/>
</dbReference>
<dbReference type="Proteomes" id="UP001500552">
    <property type="component" value="Unassembled WGS sequence"/>
</dbReference>
<dbReference type="Gene3D" id="3.40.50.620">
    <property type="entry name" value="HUPs"/>
    <property type="match status" value="2"/>
</dbReference>
<dbReference type="InterPro" id="IPR006015">
    <property type="entry name" value="Universal_stress_UspA"/>
</dbReference>
<evidence type="ECO:0000256" key="1">
    <source>
        <dbReference type="ARBA" id="ARBA00008791"/>
    </source>
</evidence>
<accession>A0ABP8LU07</accession>
<protein>
    <recommendedName>
        <fullName evidence="2">UspA domain-containing protein</fullName>
    </recommendedName>
</protein>
<name>A0ABP8LU07_9BACT</name>
<comment type="caution">
    <text evidence="3">The sequence shown here is derived from an EMBL/GenBank/DDBJ whole genome shotgun (WGS) entry which is preliminary data.</text>
</comment>
<dbReference type="Pfam" id="PF00582">
    <property type="entry name" value="Usp"/>
    <property type="match status" value="1"/>
</dbReference>
<gene>
    <name evidence="3" type="ORF">GCM10023188_30520</name>
</gene>
<dbReference type="EMBL" id="BAABHC010000016">
    <property type="protein sequence ID" value="GAA4436912.1"/>
    <property type="molecule type" value="Genomic_DNA"/>
</dbReference>
<dbReference type="InterPro" id="IPR014729">
    <property type="entry name" value="Rossmann-like_a/b/a_fold"/>
</dbReference>
<evidence type="ECO:0000313" key="3">
    <source>
        <dbReference type="EMBL" id="GAA4436912.1"/>
    </source>
</evidence>